<reference evidence="11" key="1">
    <citation type="submission" date="2020-12" db="EMBL/GenBank/DDBJ databases">
        <authorList>
            <person name="Iha C."/>
        </authorList>
    </citation>
    <scope>NUCLEOTIDE SEQUENCE</scope>
</reference>
<keyword evidence="4 6" id="KW-0067">ATP-binding</keyword>
<sequence>MRRDDGAVEDVATATPAEDSGLDGITLFSGKKRGRRALELDRQNGKGVKRLDRGQHERVAASPPGDGGLVGPSEAPVAGAGVEPQAASSANSADLDAGWANRMGAESEGRGGEKRKRKEGERKEKEGKIDRKREGKAGQAGSSPGQGEGMNGGDGGEVDRANKRRKLDGGDEGGFSELGLAQWLADACGGLGMARPTEIQGGCIPAVLAGRDVIGVAQTGSGKTAAFALPVLQRLARDPFGVFALVLTPTRELAFQLAEQFKALGAGMSVRTSVVVGRMDVRTQLRELTSRPHVVVATPGRLKDLLESDPSLSVVFRNSRFLVLDEADRLLDPCFEAHLRDVLAVLPTDRQTLLFSATMSTALIRLQKAALKDAYIYEAYEGLKTVDSLKQQYVFVPAKVKDVYLTHLLTQLEDLKVRSAMIFVATCRGCHGLGLLLRQLGIPVACLHAEMAQRARLGALERFRCGRVAILVATDVASRGLDIPTVDLVVNYDLPQMARNYVHRVGRTARAGRGGWAVSLVTQYDVELVHRIEGLIEKRLTEYAMPEDSVLKLITRVYTAKKAALLQAAKEEVFEQGSGTTTYKKQARLRAAGRVGRI</sequence>
<dbReference type="Pfam" id="PF00270">
    <property type="entry name" value="DEAD"/>
    <property type="match status" value="1"/>
</dbReference>
<dbReference type="InterPro" id="IPR014014">
    <property type="entry name" value="RNA_helicase_DEAD_Q_motif"/>
</dbReference>
<keyword evidence="12" id="KW-1185">Reference proteome</keyword>
<feature type="short sequence motif" description="Q motif" evidence="5">
    <location>
        <begin position="173"/>
        <end position="201"/>
    </location>
</feature>
<dbReference type="Pfam" id="PF00271">
    <property type="entry name" value="Helicase_C"/>
    <property type="match status" value="1"/>
</dbReference>
<evidence type="ECO:0000256" key="7">
    <source>
        <dbReference type="SAM" id="MobiDB-lite"/>
    </source>
</evidence>
<keyword evidence="3 6" id="KW-0347">Helicase</keyword>
<evidence type="ECO:0000259" key="10">
    <source>
        <dbReference type="PROSITE" id="PS51195"/>
    </source>
</evidence>
<dbReference type="EMBL" id="CAJHUC010000757">
    <property type="protein sequence ID" value="CAD7698085.1"/>
    <property type="molecule type" value="Genomic_DNA"/>
</dbReference>
<keyword evidence="2 6" id="KW-0378">Hydrolase</keyword>
<name>A0A8S1ISW5_9CHLO</name>
<dbReference type="InterPro" id="IPR014001">
    <property type="entry name" value="Helicase_ATP-bd"/>
</dbReference>
<feature type="compositionally biased region" description="Gly residues" evidence="7">
    <location>
        <begin position="144"/>
        <end position="155"/>
    </location>
</feature>
<dbReference type="GO" id="GO:0005829">
    <property type="term" value="C:cytosol"/>
    <property type="evidence" value="ECO:0007669"/>
    <property type="project" value="TreeGrafter"/>
</dbReference>
<dbReference type="Gene3D" id="3.40.50.300">
    <property type="entry name" value="P-loop containing nucleotide triphosphate hydrolases"/>
    <property type="match status" value="2"/>
</dbReference>
<dbReference type="PROSITE" id="PS51194">
    <property type="entry name" value="HELICASE_CTER"/>
    <property type="match status" value="1"/>
</dbReference>
<evidence type="ECO:0000259" key="8">
    <source>
        <dbReference type="PROSITE" id="PS51192"/>
    </source>
</evidence>
<dbReference type="InterPro" id="IPR027417">
    <property type="entry name" value="P-loop_NTPase"/>
</dbReference>
<evidence type="ECO:0000256" key="4">
    <source>
        <dbReference type="ARBA" id="ARBA00022840"/>
    </source>
</evidence>
<feature type="compositionally biased region" description="Basic and acidic residues" evidence="7">
    <location>
        <begin position="36"/>
        <end position="59"/>
    </location>
</feature>
<dbReference type="GO" id="GO:0005524">
    <property type="term" value="F:ATP binding"/>
    <property type="evidence" value="ECO:0007669"/>
    <property type="project" value="UniProtKB-KW"/>
</dbReference>
<dbReference type="CDD" id="cd18787">
    <property type="entry name" value="SF2_C_DEAD"/>
    <property type="match status" value="1"/>
</dbReference>
<dbReference type="PANTHER" id="PTHR47959">
    <property type="entry name" value="ATP-DEPENDENT RNA HELICASE RHLE-RELATED"/>
    <property type="match status" value="1"/>
</dbReference>
<dbReference type="PROSITE" id="PS51195">
    <property type="entry name" value="Q_MOTIF"/>
    <property type="match status" value="1"/>
</dbReference>
<dbReference type="PROSITE" id="PS51192">
    <property type="entry name" value="HELICASE_ATP_BIND_1"/>
    <property type="match status" value="1"/>
</dbReference>
<evidence type="ECO:0000256" key="5">
    <source>
        <dbReference type="PROSITE-ProRule" id="PRU00552"/>
    </source>
</evidence>
<evidence type="ECO:0000256" key="6">
    <source>
        <dbReference type="RuleBase" id="RU000492"/>
    </source>
</evidence>
<evidence type="ECO:0000313" key="12">
    <source>
        <dbReference type="Proteomes" id="UP000708148"/>
    </source>
</evidence>
<organism evidence="11 12">
    <name type="scientific">Ostreobium quekettii</name>
    <dbReference type="NCBI Taxonomy" id="121088"/>
    <lineage>
        <taxon>Eukaryota</taxon>
        <taxon>Viridiplantae</taxon>
        <taxon>Chlorophyta</taxon>
        <taxon>core chlorophytes</taxon>
        <taxon>Ulvophyceae</taxon>
        <taxon>TCBD clade</taxon>
        <taxon>Bryopsidales</taxon>
        <taxon>Ostreobineae</taxon>
        <taxon>Ostreobiaceae</taxon>
        <taxon>Ostreobium</taxon>
    </lineage>
</organism>
<evidence type="ECO:0000256" key="2">
    <source>
        <dbReference type="ARBA" id="ARBA00022801"/>
    </source>
</evidence>
<dbReference type="InterPro" id="IPR050079">
    <property type="entry name" value="DEAD_box_RNA_helicase"/>
</dbReference>
<comment type="similarity">
    <text evidence="6">Belongs to the DEAD box helicase family.</text>
</comment>
<dbReference type="InterPro" id="IPR000629">
    <property type="entry name" value="RNA-helicase_DEAD-box_CS"/>
</dbReference>
<dbReference type="CDD" id="cd17955">
    <property type="entry name" value="DEADc_DDX49"/>
    <property type="match status" value="1"/>
</dbReference>
<dbReference type="GO" id="GO:0003724">
    <property type="term" value="F:RNA helicase activity"/>
    <property type="evidence" value="ECO:0007669"/>
    <property type="project" value="InterPro"/>
</dbReference>
<comment type="caution">
    <text evidence="11">The sequence shown here is derived from an EMBL/GenBank/DDBJ whole genome shotgun (WGS) entry which is preliminary data.</text>
</comment>
<keyword evidence="1 6" id="KW-0547">Nucleotide-binding</keyword>
<dbReference type="SMART" id="SM00490">
    <property type="entry name" value="HELICc"/>
    <property type="match status" value="1"/>
</dbReference>
<evidence type="ECO:0000313" key="11">
    <source>
        <dbReference type="EMBL" id="CAD7698085.1"/>
    </source>
</evidence>
<feature type="domain" description="DEAD-box RNA helicase Q" evidence="10">
    <location>
        <begin position="173"/>
        <end position="201"/>
    </location>
</feature>
<dbReference type="PROSITE" id="PS00039">
    <property type="entry name" value="DEAD_ATP_HELICASE"/>
    <property type="match status" value="1"/>
</dbReference>
<evidence type="ECO:0000259" key="9">
    <source>
        <dbReference type="PROSITE" id="PS51194"/>
    </source>
</evidence>
<dbReference type="SMART" id="SM00487">
    <property type="entry name" value="DEXDc"/>
    <property type="match status" value="1"/>
</dbReference>
<accession>A0A8S1ISW5</accession>
<feature type="region of interest" description="Disordered" evidence="7">
    <location>
        <begin position="1"/>
        <end position="172"/>
    </location>
</feature>
<gene>
    <name evidence="11" type="ORF">OSTQU699_LOCUS3446</name>
</gene>
<dbReference type="GO" id="GO:0003676">
    <property type="term" value="F:nucleic acid binding"/>
    <property type="evidence" value="ECO:0007669"/>
    <property type="project" value="InterPro"/>
</dbReference>
<feature type="domain" description="Helicase ATP-binding" evidence="8">
    <location>
        <begin position="204"/>
        <end position="377"/>
    </location>
</feature>
<dbReference type="SUPFAM" id="SSF52540">
    <property type="entry name" value="P-loop containing nucleoside triphosphate hydrolases"/>
    <property type="match status" value="1"/>
</dbReference>
<proteinExistence type="inferred from homology"/>
<dbReference type="InterPro" id="IPR001650">
    <property type="entry name" value="Helicase_C-like"/>
</dbReference>
<evidence type="ECO:0000256" key="3">
    <source>
        <dbReference type="ARBA" id="ARBA00022806"/>
    </source>
</evidence>
<evidence type="ECO:0000256" key="1">
    <source>
        <dbReference type="ARBA" id="ARBA00022741"/>
    </source>
</evidence>
<dbReference type="AlphaFoldDB" id="A0A8S1ISW5"/>
<dbReference type="GO" id="GO:0016787">
    <property type="term" value="F:hydrolase activity"/>
    <property type="evidence" value="ECO:0007669"/>
    <property type="project" value="UniProtKB-KW"/>
</dbReference>
<dbReference type="InterPro" id="IPR011545">
    <property type="entry name" value="DEAD/DEAH_box_helicase_dom"/>
</dbReference>
<dbReference type="Proteomes" id="UP000708148">
    <property type="component" value="Unassembled WGS sequence"/>
</dbReference>
<dbReference type="OrthoDB" id="10261904at2759"/>
<dbReference type="PANTHER" id="PTHR47959:SF24">
    <property type="entry name" value="ATP-DEPENDENT RNA HELICASE"/>
    <property type="match status" value="1"/>
</dbReference>
<protein>
    <submittedName>
        <fullName evidence="11">Uncharacterized protein</fullName>
    </submittedName>
</protein>
<feature type="compositionally biased region" description="Basic and acidic residues" evidence="7">
    <location>
        <begin position="105"/>
        <end position="136"/>
    </location>
</feature>
<feature type="domain" description="Helicase C-terminal" evidence="9">
    <location>
        <begin position="404"/>
        <end position="551"/>
    </location>
</feature>